<dbReference type="InterPro" id="IPR005101">
    <property type="entry name" value="Cryptochr/Photolyase_FAD-bd"/>
</dbReference>
<protein>
    <recommendedName>
        <fullName evidence="4">Cryptochrome/DNA photolyase FAD-binding domain-containing protein</fullName>
    </recommendedName>
</protein>
<dbReference type="GO" id="GO:0071949">
    <property type="term" value="F:FAD binding"/>
    <property type="evidence" value="ECO:0007669"/>
    <property type="project" value="TreeGrafter"/>
</dbReference>
<dbReference type="eggNOG" id="COG0415">
    <property type="taxonomic scope" value="Bacteria"/>
</dbReference>
<dbReference type="Proteomes" id="UP000007460">
    <property type="component" value="Chromosome"/>
</dbReference>
<dbReference type="Pfam" id="PF03441">
    <property type="entry name" value="FAD_binding_7"/>
    <property type="match status" value="1"/>
</dbReference>
<feature type="binding site" evidence="3">
    <location>
        <position position="99"/>
    </location>
    <ligand>
        <name>FAD</name>
        <dbReference type="ChEBI" id="CHEBI:57692"/>
    </ligand>
</feature>
<accession>D5BRZ3</accession>
<dbReference type="InterPro" id="IPR036134">
    <property type="entry name" value="Crypto/Photolyase_FAD-like_sf"/>
</dbReference>
<feature type="domain" description="Cryptochrome/DNA photolyase FAD-binding" evidence="4">
    <location>
        <begin position="99"/>
        <end position="225"/>
    </location>
</feature>
<dbReference type="GO" id="GO:0003904">
    <property type="term" value="F:deoxyribodipyrimidine photo-lyase activity"/>
    <property type="evidence" value="ECO:0007669"/>
    <property type="project" value="TreeGrafter"/>
</dbReference>
<dbReference type="Gene3D" id="1.25.40.80">
    <property type="match status" value="1"/>
</dbReference>
<keyword evidence="2 3" id="KW-0274">FAD</keyword>
<dbReference type="GO" id="GO:0005737">
    <property type="term" value="C:cytoplasm"/>
    <property type="evidence" value="ECO:0007669"/>
    <property type="project" value="TreeGrafter"/>
</dbReference>
<keyword evidence="1 3" id="KW-0285">Flavoprotein</keyword>
<evidence type="ECO:0000313" key="5">
    <source>
        <dbReference type="EMBL" id="ADE39040.1"/>
    </source>
</evidence>
<proteinExistence type="predicted"/>
<dbReference type="GO" id="GO:0032922">
    <property type="term" value="P:circadian regulation of gene expression"/>
    <property type="evidence" value="ECO:0007669"/>
    <property type="project" value="TreeGrafter"/>
</dbReference>
<dbReference type="Gene3D" id="1.10.579.10">
    <property type="entry name" value="DNA Cyclobutane Dipyrimidine Photolyase, subunit A, domain 3"/>
    <property type="match status" value="1"/>
</dbReference>
<keyword evidence="6" id="KW-1185">Reference proteome</keyword>
<dbReference type="EMBL" id="CP001751">
    <property type="protein sequence ID" value="ADE39040.1"/>
    <property type="molecule type" value="Genomic_DNA"/>
</dbReference>
<dbReference type="AlphaFoldDB" id="D5BRZ3"/>
<name>D5BRZ3_PUNMI</name>
<organism evidence="5 6">
    <name type="scientific">Puniceispirillum marinum (strain IMCC1322)</name>
    <dbReference type="NCBI Taxonomy" id="488538"/>
    <lineage>
        <taxon>Bacteria</taxon>
        <taxon>Pseudomonadati</taxon>
        <taxon>Pseudomonadota</taxon>
        <taxon>Alphaproteobacteria</taxon>
        <taxon>Candidatus Puniceispirillales</taxon>
        <taxon>Candidatus Puniceispirillaceae</taxon>
        <taxon>Candidatus Puniceispirillum</taxon>
    </lineage>
</organism>
<dbReference type="HOGENOM" id="CLU_070335_0_0_5"/>
<dbReference type="RefSeq" id="WP_013045669.1">
    <property type="nucleotide sequence ID" value="NC_014010.1"/>
</dbReference>
<dbReference type="SUPFAM" id="SSF48173">
    <property type="entry name" value="Cryptochrome/photolyase FAD-binding domain"/>
    <property type="match status" value="1"/>
</dbReference>
<reference evidence="5 6" key="1">
    <citation type="journal article" date="2010" name="J. Bacteriol.">
        <title>Complete genome sequence of "Candidatus Puniceispirillum marinum" IMCC1322, a representative of the SAR116 clade in the Alphaproteobacteria.</title>
        <authorList>
            <person name="Oh H.M."/>
            <person name="Kwon K.K."/>
            <person name="Kang I."/>
            <person name="Kang S.G."/>
            <person name="Lee J.H."/>
            <person name="Kim S.J."/>
            <person name="Cho J.C."/>
        </authorList>
    </citation>
    <scope>NUCLEOTIDE SEQUENCE [LARGE SCALE GENOMIC DNA]</scope>
    <source>
        <strain evidence="5 6">IMCC1322</strain>
    </source>
</reference>
<dbReference type="PANTHER" id="PTHR11455:SF18">
    <property type="entry name" value="SI:CH1073-390K14.1"/>
    <property type="match status" value="1"/>
</dbReference>
<evidence type="ECO:0000256" key="3">
    <source>
        <dbReference type="PIRSR" id="PIRSR602081-1"/>
    </source>
</evidence>
<dbReference type="STRING" id="488538.SAR116_0797"/>
<feature type="binding site" evidence="3">
    <location>
        <position position="54"/>
    </location>
    <ligand>
        <name>FAD</name>
        <dbReference type="ChEBI" id="CHEBI:57692"/>
    </ligand>
</feature>
<dbReference type="KEGG" id="apb:SAR116_0797"/>
<sequence>MSLQPLKSRFDSREELIAYVASLSPKSDDSIVSATIGGEEPAQIALKNINPDQYAHTRNYLDGDVSRLSPYIRHGIISLNDVRNHALSISGEPQQTEKFIQELAWRDYWQRRYRQNPHDIWHDIEAYKTGFTADDYAETLPADIEAGETGVAVIDHFIHELCTTGYLHNHARMYVAAYIVHWRRIKWQAGAQWFLHHLLDGDPASNNLSWQWVASTFANKPYFYNLENVAKYAAPGLNVASQDNLPLAYSYDELDSMLFPYREDHNG</sequence>
<evidence type="ECO:0000256" key="2">
    <source>
        <dbReference type="ARBA" id="ARBA00022827"/>
    </source>
</evidence>
<comment type="cofactor">
    <cofactor evidence="3">
        <name>FAD</name>
        <dbReference type="ChEBI" id="CHEBI:57692"/>
    </cofactor>
    <text evidence="3">Binds 1 FAD per subunit.</text>
</comment>
<evidence type="ECO:0000313" key="6">
    <source>
        <dbReference type="Proteomes" id="UP000007460"/>
    </source>
</evidence>
<dbReference type="PANTHER" id="PTHR11455">
    <property type="entry name" value="CRYPTOCHROME"/>
    <property type="match status" value="1"/>
</dbReference>
<dbReference type="OrthoDB" id="9772484at2"/>
<dbReference type="InterPro" id="IPR002081">
    <property type="entry name" value="Cryptochrome/DNA_photolyase_1"/>
</dbReference>
<gene>
    <name evidence="5" type="ordered locus">SAR116_0797</name>
</gene>
<dbReference type="GO" id="GO:0003677">
    <property type="term" value="F:DNA binding"/>
    <property type="evidence" value="ECO:0007669"/>
    <property type="project" value="TreeGrafter"/>
</dbReference>
<evidence type="ECO:0000259" key="4">
    <source>
        <dbReference type="Pfam" id="PF03441"/>
    </source>
</evidence>
<evidence type="ECO:0000256" key="1">
    <source>
        <dbReference type="ARBA" id="ARBA00022630"/>
    </source>
</evidence>
<dbReference type="GO" id="GO:0043153">
    <property type="term" value="P:entrainment of circadian clock by photoperiod"/>
    <property type="evidence" value="ECO:0007669"/>
    <property type="project" value="TreeGrafter"/>
</dbReference>
<feature type="binding site" evidence="3">
    <location>
        <begin position="200"/>
        <end position="202"/>
    </location>
    <ligand>
        <name>FAD</name>
        <dbReference type="ChEBI" id="CHEBI:57692"/>
    </ligand>
</feature>